<evidence type="ECO:0000313" key="6">
    <source>
        <dbReference type="Proteomes" id="UP000295729"/>
    </source>
</evidence>
<gene>
    <name evidence="5" type="ORF">C8D85_1501</name>
</gene>
<feature type="domain" description="HTH araC/xylS-type" evidence="4">
    <location>
        <begin position="221"/>
        <end position="319"/>
    </location>
</feature>
<evidence type="ECO:0000259" key="4">
    <source>
        <dbReference type="PROSITE" id="PS01124"/>
    </source>
</evidence>
<dbReference type="PANTHER" id="PTHR43280">
    <property type="entry name" value="ARAC-FAMILY TRANSCRIPTIONAL REGULATOR"/>
    <property type="match status" value="1"/>
</dbReference>
<dbReference type="InterPro" id="IPR020449">
    <property type="entry name" value="Tscrpt_reg_AraC-type_HTH"/>
</dbReference>
<dbReference type="Proteomes" id="UP000295729">
    <property type="component" value="Unassembled WGS sequence"/>
</dbReference>
<dbReference type="InterPro" id="IPR002818">
    <property type="entry name" value="DJ-1/PfpI"/>
</dbReference>
<dbReference type="SUPFAM" id="SSF46689">
    <property type="entry name" value="Homeodomain-like"/>
    <property type="match status" value="2"/>
</dbReference>
<sequence>MTTPHFDLILFPEVTLLPYAGFTDKLRFSSDEDDRSRQRYCSWRSYQLTQHPLQASSGLGIDVAPLSEKHDFRNTDFVVLFGGRTAQSAIEQAALFRPLLKQIYRANTHIVAIDNAVFCLAECGLLDHKAVTLHWRHQQQLKERYPAVKLQEKGLFVTDGRITTSVGGTATIELAQALLAKKMNAQRAAKGLADMMITESRNPLAFMTWNNAPAVSDAYVHRALVLMFEHMSHPINVTDISAQVGLSRRQLDRKFLSLFGQSAAAYWQSVRLEQGAWLLTHSTQTIEHIAAQLGYQHDGNFRQQFRRQFGCTPTEYRRQPEQH</sequence>
<dbReference type="InterPro" id="IPR018060">
    <property type="entry name" value="HTH_AraC"/>
</dbReference>
<proteinExistence type="predicted"/>
<dbReference type="GO" id="GO:0043565">
    <property type="term" value="F:sequence-specific DNA binding"/>
    <property type="evidence" value="ECO:0007669"/>
    <property type="project" value="InterPro"/>
</dbReference>
<dbReference type="PRINTS" id="PR00032">
    <property type="entry name" value="HTHARAC"/>
</dbReference>
<dbReference type="GO" id="GO:0003700">
    <property type="term" value="F:DNA-binding transcription factor activity"/>
    <property type="evidence" value="ECO:0007669"/>
    <property type="project" value="InterPro"/>
</dbReference>
<reference evidence="5 6" key="1">
    <citation type="submission" date="2019-03" db="EMBL/GenBank/DDBJ databases">
        <title>Genomic Encyclopedia of Type Strains, Phase IV (KMG-IV): sequencing the most valuable type-strain genomes for metagenomic binning, comparative biology and taxonomic classification.</title>
        <authorList>
            <person name="Goeker M."/>
        </authorList>
    </citation>
    <scope>NUCLEOTIDE SEQUENCE [LARGE SCALE GENOMIC DNA]</scope>
    <source>
        <strain evidence="5 6">DSM 5604</strain>
    </source>
</reference>
<dbReference type="CDD" id="cd03136">
    <property type="entry name" value="GATase1_AraC_ArgR_like"/>
    <property type="match status" value="1"/>
</dbReference>
<dbReference type="AlphaFoldDB" id="A0A4R6XE80"/>
<dbReference type="OrthoDB" id="6057514at2"/>
<keyword evidence="6" id="KW-1185">Reference proteome</keyword>
<dbReference type="Pfam" id="PF12833">
    <property type="entry name" value="HTH_18"/>
    <property type="match status" value="1"/>
</dbReference>
<comment type="caution">
    <text evidence="5">The sequence shown here is derived from an EMBL/GenBank/DDBJ whole genome shotgun (WGS) entry which is preliminary data.</text>
</comment>
<protein>
    <submittedName>
        <fullName evidence="5">AraC family transcriptional regulator with amidase-like domain</fullName>
    </submittedName>
</protein>
<keyword evidence="2" id="KW-0238">DNA-binding</keyword>
<dbReference type="InterPro" id="IPR029062">
    <property type="entry name" value="Class_I_gatase-like"/>
</dbReference>
<evidence type="ECO:0000256" key="1">
    <source>
        <dbReference type="ARBA" id="ARBA00023015"/>
    </source>
</evidence>
<name>A0A4R6XE80_9GAMM</name>
<evidence type="ECO:0000256" key="2">
    <source>
        <dbReference type="ARBA" id="ARBA00023125"/>
    </source>
</evidence>
<keyword evidence="3" id="KW-0804">Transcription</keyword>
<dbReference type="Gene3D" id="1.10.10.60">
    <property type="entry name" value="Homeodomain-like"/>
    <property type="match status" value="1"/>
</dbReference>
<dbReference type="SMART" id="SM00342">
    <property type="entry name" value="HTH_ARAC"/>
    <property type="match status" value="1"/>
</dbReference>
<organism evidence="5 6">
    <name type="scientific">Marinomonas communis</name>
    <dbReference type="NCBI Taxonomy" id="28254"/>
    <lineage>
        <taxon>Bacteria</taxon>
        <taxon>Pseudomonadati</taxon>
        <taxon>Pseudomonadota</taxon>
        <taxon>Gammaproteobacteria</taxon>
        <taxon>Oceanospirillales</taxon>
        <taxon>Oceanospirillaceae</taxon>
        <taxon>Marinomonas</taxon>
    </lineage>
</organism>
<accession>A0A4R6XE80</accession>
<keyword evidence="1" id="KW-0805">Transcription regulation</keyword>
<evidence type="ECO:0000256" key="3">
    <source>
        <dbReference type="ARBA" id="ARBA00023163"/>
    </source>
</evidence>
<dbReference type="PROSITE" id="PS01124">
    <property type="entry name" value="HTH_ARAC_FAMILY_2"/>
    <property type="match status" value="1"/>
</dbReference>
<dbReference type="RefSeq" id="WP_133561221.1">
    <property type="nucleotide sequence ID" value="NZ_SNZA01000002.1"/>
</dbReference>
<evidence type="ECO:0000313" key="5">
    <source>
        <dbReference type="EMBL" id="TDR13968.1"/>
    </source>
</evidence>
<dbReference type="EMBL" id="SNZA01000002">
    <property type="protein sequence ID" value="TDR13968.1"/>
    <property type="molecule type" value="Genomic_DNA"/>
</dbReference>
<dbReference type="Gene3D" id="3.40.50.880">
    <property type="match status" value="1"/>
</dbReference>
<dbReference type="InterPro" id="IPR009057">
    <property type="entry name" value="Homeodomain-like_sf"/>
</dbReference>
<dbReference type="Pfam" id="PF01965">
    <property type="entry name" value="DJ-1_PfpI"/>
    <property type="match status" value="1"/>
</dbReference>
<dbReference type="SUPFAM" id="SSF52317">
    <property type="entry name" value="Class I glutamine amidotransferase-like"/>
    <property type="match status" value="1"/>
</dbReference>
<dbReference type="PANTHER" id="PTHR43280:SF2">
    <property type="entry name" value="HTH-TYPE TRANSCRIPTIONAL REGULATOR EXSA"/>
    <property type="match status" value="1"/>
</dbReference>